<sequence>MHVLHQGRAEYVLIYPQKSGNKPIVKRVVMGPDVSRGEVRQLYVETGVWKASRLLSSDMEEVEQSKIVADRVGCLITEVVMPGFEWEDHRWMTSEDVDLLFPEDENEEIRRELKGRVRK</sequence>
<dbReference type="Pfam" id="PF06172">
    <property type="entry name" value="Cupin_5"/>
    <property type="match status" value="1"/>
</dbReference>
<reference evidence="3" key="2">
    <citation type="submission" date="2015-01" db="EMBL/GenBank/DDBJ databases">
        <title>Evolutionary Origins and Diversification of the Mycorrhizal Mutualists.</title>
        <authorList>
            <consortium name="DOE Joint Genome Institute"/>
            <consortium name="Mycorrhizal Genomics Consortium"/>
            <person name="Kohler A."/>
            <person name="Kuo A."/>
            <person name="Nagy L.G."/>
            <person name="Floudas D."/>
            <person name="Copeland A."/>
            <person name="Barry K.W."/>
            <person name="Cichocki N."/>
            <person name="Veneault-Fourrey C."/>
            <person name="LaButti K."/>
            <person name="Lindquist E.A."/>
            <person name="Lipzen A."/>
            <person name="Lundell T."/>
            <person name="Morin E."/>
            <person name="Murat C."/>
            <person name="Riley R."/>
            <person name="Ohm R."/>
            <person name="Sun H."/>
            <person name="Tunlid A."/>
            <person name="Henrissat B."/>
            <person name="Grigoriev I.V."/>
            <person name="Hibbett D.S."/>
            <person name="Martin F."/>
        </authorList>
    </citation>
    <scope>NUCLEOTIDE SEQUENCE [LARGE SCALE GENOMIC DNA]</scope>
    <source>
        <strain evidence="3">MAFF 305830</strain>
    </source>
</reference>
<dbReference type="InterPro" id="IPR039935">
    <property type="entry name" value="YML079W-like"/>
</dbReference>
<dbReference type="OrthoDB" id="6614653at2759"/>
<dbReference type="Proteomes" id="UP000054097">
    <property type="component" value="Unassembled WGS sequence"/>
</dbReference>
<gene>
    <name evidence="2" type="ORF">M408DRAFT_328164</name>
</gene>
<dbReference type="SUPFAM" id="SSF51182">
    <property type="entry name" value="RmlC-like cupins"/>
    <property type="match status" value="1"/>
</dbReference>
<reference evidence="2 3" key="1">
    <citation type="submission" date="2014-04" db="EMBL/GenBank/DDBJ databases">
        <authorList>
            <consortium name="DOE Joint Genome Institute"/>
            <person name="Kuo A."/>
            <person name="Zuccaro A."/>
            <person name="Kohler A."/>
            <person name="Nagy L.G."/>
            <person name="Floudas D."/>
            <person name="Copeland A."/>
            <person name="Barry K.W."/>
            <person name="Cichocki N."/>
            <person name="Veneault-Fourrey C."/>
            <person name="LaButti K."/>
            <person name="Lindquist E.A."/>
            <person name="Lipzen A."/>
            <person name="Lundell T."/>
            <person name="Morin E."/>
            <person name="Murat C."/>
            <person name="Sun H."/>
            <person name="Tunlid A."/>
            <person name="Henrissat B."/>
            <person name="Grigoriev I.V."/>
            <person name="Hibbett D.S."/>
            <person name="Martin F."/>
            <person name="Nordberg H.P."/>
            <person name="Cantor M.N."/>
            <person name="Hua S.X."/>
        </authorList>
    </citation>
    <scope>NUCLEOTIDE SEQUENCE [LARGE SCALE GENOMIC DNA]</scope>
    <source>
        <strain evidence="2 3">MAFF 305830</strain>
    </source>
</reference>
<dbReference type="PANTHER" id="PTHR33387:SF3">
    <property type="entry name" value="DUF985 DOMAIN-CONTAINING PROTEIN"/>
    <property type="match status" value="1"/>
</dbReference>
<dbReference type="Gene3D" id="2.60.120.10">
    <property type="entry name" value="Jelly Rolls"/>
    <property type="match status" value="1"/>
</dbReference>
<feature type="domain" description="DUF985" evidence="1">
    <location>
        <begin position="1"/>
        <end position="90"/>
    </location>
</feature>
<dbReference type="InterPro" id="IPR011051">
    <property type="entry name" value="RmlC_Cupin_sf"/>
</dbReference>
<name>A0A0C2WX12_SERVB</name>
<dbReference type="InterPro" id="IPR009327">
    <property type="entry name" value="Cupin_DUF985"/>
</dbReference>
<dbReference type="EMBL" id="KN824284">
    <property type="protein sequence ID" value="KIM30628.1"/>
    <property type="molecule type" value="Genomic_DNA"/>
</dbReference>
<protein>
    <recommendedName>
        <fullName evidence="1">DUF985 domain-containing protein</fullName>
    </recommendedName>
</protein>
<evidence type="ECO:0000313" key="2">
    <source>
        <dbReference type="EMBL" id="KIM30628.1"/>
    </source>
</evidence>
<dbReference type="HOGENOM" id="CLU_2278155_0_0_1"/>
<dbReference type="PANTHER" id="PTHR33387">
    <property type="entry name" value="RMLC-LIKE JELLY ROLL FOLD PROTEIN"/>
    <property type="match status" value="1"/>
</dbReference>
<evidence type="ECO:0000259" key="1">
    <source>
        <dbReference type="Pfam" id="PF06172"/>
    </source>
</evidence>
<evidence type="ECO:0000313" key="3">
    <source>
        <dbReference type="Proteomes" id="UP000054097"/>
    </source>
</evidence>
<proteinExistence type="predicted"/>
<dbReference type="AlphaFoldDB" id="A0A0C2WX12"/>
<dbReference type="InterPro" id="IPR014710">
    <property type="entry name" value="RmlC-like_jellyroll"/>
</dbReference>
<keyword evidence="3" id="KW-1185">Reference proteome</keyword>
<organism evidence="2 3">
    <name type="scientific">Serendipita vermifera MAFF 305830</name>
    <dbReference type="NCBI Taxonomy" id="933852"/>
    <lineage>
        <taxon>Eukaryota</taxon>
        <taxon>Fungi</taxon>
        <taxon>Dikarya</taxon>
        <taxon>Basidiomycota</taxon>
        <taxon>Agaricomycotina</taxon>
        <taxon>Agaricomycetes</taxon>
        <taxon>Sebacinales</taxon>
        <taxon>Serendipitaceae</taxon>
        <taxon>Serendipita</taxon>
    </lineage>
</organism>
<accession>A0A0C2WX12</accession>